<dbReference type="SMART" id="SM00060">
    <property type="entry name" value="FN3"/>
    <property type="match status" value="3"/>
</dbReference>
<feature type="domain" description="Fibronectin type-III" evidence="1">
    <location>
        <begin position="52"/>
        <end position="154"/>
    </location>
</feature>
<accession>B7PQ43</accession>
<sequence>CPHGTYGPDCRLQRKCYCQEGEACHPQWGYCANATCRQGFKNEPFCDQAYPALRSFAVQSLDEESFRVTWKPWIKDLDTGQGDVEAYRVLFKVHGSTNDWNRTDLIEDDGNGTLTYDVGELAANTEYDVRVVVHDVSGQENAELAPLNRTTTPCGGRFCIALSPLEAPSNLTANVSTPQLIVVSWKLPDARTWRCSRISVQLKINDTQPVDVGSGDRYTLPVKPFTMYVLRVRLVAGVDKTGDWSSPLGLVTPEDAPEAVARIRVYRVSSKTYMLSWNPPSASNGVLRGYEVHYVRLRLLHECEGLAPSDGTQVRVTPNQTYLQLSNLTGGADYEVSVRATTVTDGPWKSHWFTTSHEGGLLRRS</sequence>
<dbReference type="PaxDb" id="6945-B7PQ43"/>
<reference evidence="2 4" key="1">
    <citation type="submission" date="2008-03" db="EMBL/GenBank/DDBJ databases">
        <title>Annotation of Ixodes scapularis.</title>
        <authorList>
            <consortium name="Ixodes scapularis Genome Project Consortium"/>
            <person name="Caler E."/>
            <person name="Hannick L.I."/>
            <person name="Bidwell S."/>
            <person name="Joardar V."/>
            <person name="Thiagarajan M."/>
            <person name="Amedeo P."/>
            <person name="Galinsky K.J."/>
            <person name="Schobel S."/>
            <person name="Inman J."/>
            <person name="Hostetler J."/>
            <person name="Miller J."/>
            <person name="Hammond M."/>
            <person name="Megy K."/>
            <person name="Lawson D."/>
            <person name="Kodira C."/>
            <person name="Sutton G."/>
            <person name="Meyer J."/>
            <person name="Hill C.A."/>
            <person name="Birren B."/>
            <person name="Nene V."/>
            <person name="Collins F."/>
            <person name="Alarcon-Chaidez F."/>
            <person name="Wikel S."/>
            <person name="Strausberg R."/>
        </authorList>
    </citation>
    <scope>NUCLEOTIDE SEQUENCE [LARGE SCALE GENOMIC DNA]</scope>
    <source>
        <strain evidence="4">Wikel</strain>
        <strain evidence="2">Wikel colony</strain>
    </source>
</reference>
<dbReference type="Proteomes" id="UP000001555">
    <property type="component" value="Unassembled WGS sequence"/>
</dbReference>
<dbReference type="PANTHER" id="PTHR26391:SF18">
    <property type="entry name" value="PROTEIN KINASE RECEPTOR TIE-1, PUTATIVE-RELATED"/>
    <property type="match status" value="1"/>
</dbReference>
<dbReference type="Pfam" id="PF00041">
    <property type="entry name" value="fn3"/>
    <property type="match status" value="2"/>
</dbReference>
<protein>
    <submittedName>
        <fullName evidence="2 3">Cell adhesion molecule, putative</fullName>
    </submittedName>
</protein>
<proteinExistence type="predicted"/>
<dbReference type="HOGENOM" id="CLU_759867_0_0_1"/>
<dbReference type="EMBL" id="ABJB010067055">
    <property type="status" value="NOT_ANNOTATED_CDS"/>
    <property type="molecule type" value="Genomic_DNA"/>
</dbReference>
<feature type="domain" description="Fibronectin type-III" evidence="1">
    <location>
        <begin position="167"/>
        <end position="255"/>
    </location>
</feature>
<dbReference type="VEuPathDB" id="VectorBase:ISCW024345"/>
<keyword evidence="4" id="KW-1185">Reference proteome</keyword>
<dbReference type="EMBL" id="DS762678">
    <property type="protein sequence ID" value="EEC08715.1"/>
    <property type="molecule type" value="Genomic_DNA"/>
</dbReference>
<organism>
    <name type="scientific">Ixodes scapularis</name>
    <name type="common">Black-legged tick</name>
    <name type="synonym">Deer tick</name>
    <dbReference type="NCBI Taxonomy" id="6945"/>
    <lineage>
        <taxon>Eukaryota</taxon>
        <taxon>Metazoa</taxon>
        <taxon>Ecdysozoa</taxon>
        <taxon>Arthropoda</taxon>
        <taxon>Chelicerata</taxon>
        <taxon>Arachnida</taxon>
        <taxon>Acari</taxon>
        <taxon>Parasitiformes</taxon>
        <taxon>Ixodida</taxon>
        <taxon>Ixodoidea</taxon>
        <taxon>Ixodidae</taxon>
        <taxon>Ixodinae</taxon>
        <taxon>Ixodes</taxon>
    </lineage>
</organism>
<dbReference type="PROSITE" id="PS50853">
    <property type="entry name" value="FN3"/>
    <property type="match status" value="3"/>
</dbReference>
<dbReference type="InterPro" id="IPR003961">
    <property type="entry name" value="FN3_dom"/>
</dbReference>
<gene>
    <name evidence="2" type="ORF">IscW_ISCW024345</name>
</gene>
<dbReference type="InterPro" id="IPR036116">
    <property type="entry name" value="FN3_sf"/>
</dbReference>
<reference evidence="3" key="2">
    <citation type="submission" date="2020-05" db="UniProtKB">
        <authorList>
            <consortium name="EnsemblMetazoa"/>
        </authorList>
    </citation>
    <scope>IDENTIFICATION</scope>
    <source>
        <strain evidence="3">wikel</strain>
    </source>
</reference>
<evidence type="ECO:0000313" key="3">
    <source>
        <dbReference type="EnsemblMetazoa" id="ISCW024345-PA"/>
    </source>
</evidence>
<dbReference type="Gene3D" id="2.60.40.10">
    <property type="entry name" value="Immunoglobulins"/>
    <property type="match status" value="3"/>
</dbReference>
<dbReference type="EnsemblMetazoa" id="ISCW024345-RA">
    <property type="protein sequence ID" value="ISCW024345-PA"/>
    <property type="gene ID" value="ISCW024345"/>
</dbReference>
<dbReference type="AlphaFoldDB" id="B7PQ43"/>
<dbReference type="InterPro" id="IPR013783">
    <property type="entry name" value="Ig-like_fold"/>
</dbReference>
<dbReference type="PANTHER" id="PTHR26391">
    <property type="entry name" value="INACTIVE TYROSINE-PROTEIN KINASE 7"/>
    <property type="match status" value="1"/>
</dbReference>
<dbReference type="OrthoDB" id="6486755at2759"/>
<name>B7PQ43_IXOSC</name>
<dbReference type="VEuPathDB" id="VectorBase:ISCI024345"/>
<evidence type="ECO:0000313" key="2">
    <source>
        <dbReference type="EMBL" id="EEC08715.1"/>
    </source>
</evidence>
<dbReference type="SUPFAM" id="SSF49265">
    <property type="entry name" value="Fibronectin type III"/>
    <property type="match status" value="2"/>
</dbReference>
<evidence type="ECO:0000313" key="4">
    <source>
        <dbReference type="Proteomes" id="UP000001555"/>
    </source>
</evidence>
<feature type="non-terminal residue" evidence="2">
    <location>
        <position position="1"/>
    </location>
</feature>
<feature type="domain" description="Fibronectin type-III" evidence="1">
    <location>
        <begin position="259"/>
        <end position="359"/>
    </location>
</feature>
<dbReference type="CDD" id="cd00063">
    <property type="entry name" value="FN3"/>
    <property type="match status" value="3"/>
</dbReference>
<evidence type="ECO:0000259" key="1">
    <source>
        <dbReference type="PROSITE" id="PS50853"/>
    </source>
</evidence>
<dbReference type="VEuPathDB" id="VectorBase:ISCP_035871"/>